<dbReference type="InterPro" id="IPR050851">
    <property type="entry name" value="mRNA_Cap_2O-Ribose_MeTrfase"/>
</dbReference>
<dbReference type="GO" id="GO:0006370">
    <property type="term" value="P:7-methylguanosine mRNA capping"/>
    <property type="evidence" value="ECO:0007669"/>
    <property type="project" value="TreeGrafter"/>
</dbReference>
<dbReference type="InterPro" id="IPR025807">
    <property type="entry name" value="Adrift-typ_MeTrfase"/>
</dbReference>
<dbReference type="AlphaFoldDB" id="A0AAD8A6F7"/>
<dbReference type="GO" id="GO:0005634">
    <property type="term" value="C:nucleus"/>
    <property type="evidence" value="ECO:0007669"/>
    <property type="project" value="TreeGrafter"/>
</dbReference>
<keyword evidence="1 4" id="KW-0489">Methyltransferase</keyword>
<evidence type="ECO:0000256" key="1">
    <source>
        <dbReference type="ARBA" id="ARBA00022603"/>
    </source>
</evidence>
<evidence type="ECO:0000256" key="3">
    <source>
        <dbReference type="ARBA" id="ARBA00022691"/>
    </source>
</evidence>
<evidence type="ECO:0000256" key="2">
    <source>
        <dbReference type="ARBA" id="ARBA00022679"/>
    </source>
</evidence>
<dbReference type="PANTHER" id="PTHR16121:SF2">
    <property type="entry name" value="CAP-SPECIFIC MRNA (NUCLEOSIDE-2'-O-)-METHYLTRANSFERASE 2"/>
    <property type="match status" value="1"/>
</dbReference>
<keyword evidence="3 4" id="KW-0949">S-adenosyl-L-methionine</keyword>
<evidence type="ECO:0000259" key="5">
    <source>
        <dbReference type="PROSITE" id="PS51614"/>
    </source>
</evidence>
<feature type="non-terminal residue" evidence="6">
    <location>
        <position position="1"/>
    </location>
</feature>
<reference evidence="6" key="1">
    <citation type="journal article" date="2023" name="IScience">
        <title>Live-bearing cockroach genome reveals convergent evolutionary mechanisms linked to viviparity in insects and beyond.</title>
        <authorList>
            <person name="Fouks B."/>
            <person name="Harrison M.C."/>
            <person name="Mikhailova A.A."/>
            <person name="Marchal E."/>
            <person name="English S."/>
            <person name="Carruthers M."/>
            <person name="Jennings E.C."/>
            <person name="Chiamaka E.L."/>
            <person name="Frigard R.A."/>
            <person name="Pippel M."/>
            <person name="Attardo G.M."/>
            <person name="Benoit J.B."/>
            <person name="Bornberg-Bauer E."/>
            <person name="Tobe S.S."/>
        </authorList>
    </citation>
    <scope>NUCLEOTIDE SEQUENCE</scope>
    <source>
        <strain evidence="6">Stay&amp;Tobe</strain>
    </source>
</reference>
<gene>
    <name evidence="6" type="ORF">L9F63_015021</name>
</gene>
<feature type="binding site" evidence="4">
    <location>
        <position position="69"/>
    </location>
    <ligand>
        <name>S-adenosyl-L-methionine</name>
        <dbReference type="ChEBI" id="CHEBI:59789"/>
    </ligand>
</feature>
<sequence>WNWQATTLNPYYEGNPLSCMINDDRFILQTLNNWKFGLDYTGNLMDVENMISLVKDAKEMGDVLLVTADGSIDCQEDPGNQESIVSSLHYCETITALHILAP</sequence>
<proteinExistence type="predicted"/>
<protein>
    <recommendedName>
        <fullName evidence="5">Adrift-type SAM-dependent 2'-O-MTase domain-containing protein</fullName>
    </recommendedName>
</protein>
<dbReference type="PANTHER" id="PTHR16121">
    <property type="entry name" value="CAP-SPECIFIC MRNA (NUCLEOSIDE-2'-O-)-METHYLTRANSFERASE 1-RELATED"/>
    <property type="match status" value="1"/>
</dbReference>
<evidence type="ECO:0000256" key="4">
    <source>
        <dbReference type="PROSITE-ProRule" id="PRU00946"/>
    </source>
</evidence>
<feature type="non-terminal residue" evidence="6">
    <location>
        <position position="102"/>
    </location>
</feature>
<comment type="caution">
    <text evidence="4">Lacks conserved residue(s) required for the propagation of feature annotation.</text>
</comment>
<comment type="caution">
    <text evidence="6">The sequence shown here is derived from an EMBL/GenBank/DDBJ whole genome shotgun (WGS) entry which is preliminary data.</text>
</comment>
<dbReference type="GO" id="GO:0005737">
    <property type="term" value="C:cytoplasm"/>
    <property type="evidence" value="ECO:0007669"/>
    <property type="project" value="TreeGrafter"/>
</dbReference>
<keyword evidence="7" id="KW-1185">Reference proteome</keyword>
<feature type="domain" description="Adrift-type SAM-dependent 2'-O-MTase" evidence="5">
    <location>
        <begin position="1"/>
        <end position="102"/>
    </location>
</feature>
<name>A0AAD8A6F7_DIPPU</name>
<feature type="binding site" evidence="4">
    <location>
        <position position="1"/>
    </location>
    <ligand>
        <name>S-adenosyl-L-methionine</name>
        <dbReference type="ChEBI" id="CHEBI:59789"/>
    </ligand>
</feature>
<evidence type="ECO:0000313" key="6">
    <source>
        <dbReference type="EMBL" id="KAJ9593435.1"/>
    </source>
</evidence>
<dbReference type="GO" id="GO:0004483">
    <property type="term" value="F:methyltransferase cap1 activity"/>
    <property type="evidence" value="ECO:0007669"/>
    <property type="project" value="TreeGrafter"/>
</dbReference>
<dbReference type="EMBL" id="JASPKZ010003441">
    <property type="protein sequence ID" value="KAJ9593435.1"/>
    <property type="molecule type" value="Genomic_DNA"/>
</dbReference>
<dbReference type="Proteomes" id="UP001233999">
    <property type="component" value="Unassembled WGS sequence"/>
</dbReference>
<dbReference type="PROSITE" id="PS51614">
    <property type="entry name" value="SAM_MT_ADRIFT"/>
    <property type="match status" value="1"/>
</dbReference>
<reference evidence="6" key="2">
    <citation type="submission" date="2023-05" db="EMBL/GenBank/DDBJ databases">
        <authorList>
            <person name="Fouks B."/>
        </authorList>
    </citation>
    <scope>NUCLEOTIDE SEQUENCE</scope>
    <source>
        <strain evidence="6">Stay&amp;Tobe</strain>
        <tissue evidence="6">Testes</tissue>
    </source>
</reference>
<organism evidence="6 7">
    <name type="scientific">Diploptera punctata</name>
    <name type="common">Pacific beetle cockroach</name>
    <dbReference type="NCBI Taxonomy" id="6984"/>
    <lineage>
        <taxon>Eukaryota</taxon>
        <taxon>Metazoa</taxon>
        <taxon>Ecdysozoa</taxon>
        <taxon>Arthropoda</taxon>
        <taxon>Hexapoda</taxon>
        <taxon>Insecta</taxon>
        <taxon>Pterygota</taxon>
        <taxon>Neoptera</taxon>
        <taxon>Polyneoptera</taxon>
        <taxon>Dictyoptera</taxon>
        <taxon>Blattodea</taxon>
        <taxon>Blaberoidea</taxon>
        <taxon>Blaberidae</taxon>
        <taxon>Diplopterinae</taxon>
        <taxon>Diploptera</taxon>
    </lineage>
</organism>
<dbReference type="GO" id="GO:0032259">
    <property type="term" value="P:methylation"/>
    <property type="evidence" value="ECO:0007669"/>
    <property type="project" value="UniProtKB-KW"/>
</dbReference>
<dbReference type="Gene3D" id="3.40.50.12760">
    <property type="match status" value="1"/>
</dbReference>
<evidence type="ECO:0000313" key="7">
    <source>
        <dbReference type="Proteomes" id="UP001233999"/>
    </source>
</evidence>
<accession>A0AAD8A6F7</accession>
<keyword evidence="2 4" id="KW-0808">Transferase</keyword>